<feature type="transmembrane region" description="Helical" evidence="2">
    <location>
        <begin position="125"/>
        <end position="149"/>
    </location>
</feature>
<evidence type="ECO:0008006" key="7">
    <source>
        <dbReference type="Google" id="ProtNLM"/>
    </source>
</evidence>
<organism evidence="5 6">
    <name type="scientific">Arsenicibacter rosenii</name>
    <dbReference type="NCBI Taxonomy" id="1750698"/>
    <lineage>
        <taxon>Bacteria</taxon>
        <taxon>Pseudomonadati</taxon>
        <taxon>Bacteroidota</taxon>
        <taxon>Cytophagia</taxon>
        <taxon>Cytophagales</taxon>
        <taxon>Spirosomataceae</taxon>
        <taxon>Arsenicibacter</taxon>
    </lineage>
</organism>
<dbReference type="AlphaFoldDB" id="A0A1S2VHU2"/>
<dbReference type="PANTHER" id="PTHR34220">
    <property type="entry name" value="SENSOR HISTIDINE KINASE YPDA"/>
    <property type="match status" value="1"/>
</dbReference>
<dbReference type="Pfam" id="PF07695">
    <property type="entry name" value="7TMR-DISM_7TM"/>
    <property type="match status" value="1"/>
</dbReference>
<feature type="domain" description="Signal transduction histidine kinase internal region" evidence="3">
    <location>
        <begin position="260"/>
        <end position="336"/>
    </location>
</feature>
<keyword evidence="2" id="KW-0812">Transmembrane</keyword>
<dbReference type="InterPro" id="IPR011623">
    <property type="entry name" value="7TMR_DISM_rcpt_extracell_dom1"/>
</dbReference>
<sequence>MSYDTWYLLFLGTVIAMLMLNLIQWWLYRERVYALYTFYMLAWIAFFCLLNAADTWPVIRFVQVAIPMAAYIAYFELTIYFLNLQITRPGLIRIFRTTQVVLITYIVLEILLCFLTDWWQQPFHGILHTVVRSGLAGLSFYIISIIYRWENIVARLFITGSTALVIGAIAAMLATLFFSQPWGDMAWHKPLAYMQTGILAELLFFSTGLTYRHRSQEIRQAVRKALVEKELIQEREQRQREQLEAALNVQQLKQEKTEVQIRALQTQINPHFLFNSLNTLSSLIDEDPLLATTFVDELSTVYRYLLRSNVLELTTLQLELNFIQSYLNLLKTRYGRGLITEIQVRPDHAGLLLPPLTLQLLTENAVKHNVILANKPLVIRIKTDDDRQIIVENSLQRKTLRVESNGIGLSNITSKYKLLGSRPPVFEEDIHSFRVILPVIETLKEFSATKEAW</sequence>
<evidence type="ECO:0000259" key="4">
    <source>
        <dbReference type="Pfam" id="PF07695"/>
    </source>
</evidence>
<feature type="coiled-coil region" evidence="1">
    <location>
        <begin position="224"/>
        <end position="260"/>
    </location>
</feature>
<evidence type="ECO:0000259" key="3">
    <source>
        <dbReference type="Pfam" id="PF06580"/>
    </source>
</evidence>
<keyword evidence="2" id="KW-1133">Transmembrane helix</keyword>
<reference evidence="5 6" key="1">
    <citation type="submission" date="2016-10" db="EMBL/GenBank/DDBJ databases">
        <title>Arsenicibacter rosenii gen. nov., sp. nov., an efficient arsenic-methylating bacterium isolated from an arsenic-contaminated paddy soil.</title>
        <authorList>
            <person name="Huang K."/>
        </authorList>
    </citation>
    <scope>NUCLEOTIDE SEQUENCE [LARGE SCALE GENOMIC DNA]</scope>
    <source>
        <strain evidence="5 6">SM-1</strain>
    </source>
</reference>
<protein>
    <recommendedName>
        <fullName evidence="7">Sensor protein lytS</fullName>
    </recommendedName>
</protein>
<evidence type="ECO:0000313" key="5">
    <source>
        <dbReference type="EMBL" id="OIN57980.1"/>
    </source>
</evidence>
<gene>
    <name evidence="5" type="ORF">BLX24_18010</name>
</gene>
<dbReference type="OrthoDB" id="918368at2"/>
<feature type="transmembrane region" description="Helical" evidence="2">
    <location>
        <begin position="59"/>
        <end position="82"/>
    </location>
</feature>
<name>A0A1S2VHU2_9BACT</name>
<evidence type="ECO:0000313" key="6">
    <source>
        <dbReference type="Proteomes" id="UP000181790"/>
    </source>
</evidence>
<feature type="transmembrane region" description="Helical" evidence="2">
    <location>
        <begin position="156"/>
        <end position="179"/>
    </location>
</feature>
<evidence type="ECO:0000256" key="2">
    <source>
        <dbReference type="SAM" id="Phobius"/>
    </source>
</evidence>
<dbReference type="Proteomes" id="UP000181790">
    <property type="component" value="Unassembled WGS sequence"/>
</dbReference>
<feature type="transmembrane region" description="Helical" evidence="2">
    <location>
        <begin position="34"/>
        <end position="53"/>
    </location>
</feature>
<feature type="domain" description="7TM-DISM receptor extracellular" evidence="4">
    <location>
        <begin position="5"/>
        <end position="212"/>
    </location>
</feature>
<dbReference type="GO" id="GO:0016020">
    <property type="term" value="C:membrane"/>
    <property type="evidence" value="ECO:0007669"/>
    <property type="project" value="InterPro"/>
</dbReference>
<feature type="transmembrane region" description="Helical" evidence="2">
    <location>
        <begin position="94"/>
        <end position="119"/>
    </location>
</feature>
<dbReference type="PANTHER" id="PTHR34220:SF7">
    <property type="entry name" value="SENSOR HISTIDINE KINASE YPDA"/>
    <property type="match status" value="1"/>
</dbReference>
<dbReference type="GO" id="GO:0000155">
    <property type="term" value="F:phosphorelay sensor kinase activity"/>
    <property type="evidence" value="ECO:0007669"/>
    <property type="project" value="InterPro"/>
</dbReference>
<keyword evidence="6" id="KW-1185">Reference proteome</keyword>
<comment type="caution">
    <text evidence="5">The sequence shown here is derived from an EMBL/GenBank/DDBJ whole genome shotgun (WGS) entry which is preliminary data.</text>
</comment>
<proteinExistence type="predicted"/>
<accession>A0A1S2VHU2</accession>
<dbReference type="InterPro" id="IPR010559">
    <property type="entry name" value="Sig_transdc_His_kin_internal"/>
</dbReference>
<dbReference type="Pfam" id="PF06580">
    <property type="entry name" value="His_kinase"/>
    <property type="match status" value="1"/>
</dbReference>
<dbReference type="InterPro" id="IPR050640">
    <property type="entry name" value="Bact_2-comp_sensor_kinase"/>
</dbReference>
<dbReference type="RefSeq" id="WP_071504570.1">
    <property type="nucleotide sequence ID" value="NZ_MORL01000009.1"/>
</dbReference>
<keyword evidence="2" id="KW-0472">Membrane</keyword>
<keyword evidence="1" id="KW-0175">Coiled coil</keyword>
<dbReference type="EMBL" id="MORL01000009">
    <property type="protein sequence ID" value="OIN57980.1"/>
    <property type="molecule type" value="Genomic_DNA"/>
</dbReference>
<feature type="transmembrane region" description="Helical" evidence="2">
    <location>
        <begin position="191"/>
        <end position="211"/>
    </location>
</feature>
<feature type="transmembrane region" description="Helical" evidence="2">
    <location>
        <begin position="6"/>
        <end position="27"/>
    </location>
</feature>
<evidence type="ECO:0000256" key="1">
    <source>
        <dbReference type="SAM" id="Coils"/>
    </source>
</evidence>